<evidence type="ECO:0000256" key="2">
    <source>
        <dbReference type="SAM" id="MobiDB-lite"/>
    </source>
</evidence>
<evidence type="ECO:0000256" key="1">
    <source>
        <dbReference type="ARBA" id="ARBA00022553"/>
    </source>
</evidence>
<dbReference type="PANTHER" id="PTHR23308">
    <property type="entry name" value="NUCLEAR INHIBITOR OF PROTEIN PHOSPHATASE-1"/>
    <property type="match status" value="1"/>
</dbReference>
<dbReference type="InterPro" id="IPR050923">
    <property type="entry name" value="Cell_Proc_Reg/RNA_Proc"/>
</dbReference>
<feature type="region of interest" description="Disordered" evidence="2">
    <location>
        <begin position="233"/>
        <end position="254"/>
    </location>
</feature>
<evidence type="ECO:0000259" key="3">
    <source>
        <dbReference type="PROSITE" id="PS50006"/>
    </source>
</evidence>
<dbReference type="InterPro" id="IPR000253">
    <property type="entry name" value="FHA_dom"/>
</dbReference>
<protein>
    <submittedName>
        <fullName evidence="4">FHA domain-containing protein</fullName>
    </submittedName>
</protein>
<feature type="region of interest" description="Disordered" evidence="2">
    <location>
        <begin position="19"/>
        <end position="56"/>
    </location>
</feature>
<dbReference type="SUPFAM" id="SSF49879">
    <property type="entry name" value="SMAD/FHA domain"/>
    <property type="match status" value="1"/>
</dbReference>
<dbReference type="InterPro" id="IPR008984">
    <property type="entry name" value="SMAD_FHA_dom_sf"/>
</dbReference>
<feature type="region of interest" description="Disordered" evidence="2">
    <location>
        <begin position="78"/>
        <end position="180"/>
    </location>
</feature>
<feature type="compositionally biased region" description="Pro residues" evidence="2">
    <location>
        <begin position="140"/>
        <end position="163"/>
    </location>
</feature>
<dbReference type="Proteomes" id="UP001156398">
    <property type="component" value="Unassembled WGS sequence"/>
</dbReference>
<dbReference type="SMART" id="SM00240">
    <property type="entry name" value="FHA"/>
    <property type="match status" value="1"/>
</dbReference>
<feature type="compositionally biased region" description="Pro residues" evidence="2">
    <location>
        <begin position="81"/>
        <end position="91"/>
    </location>
</feature>
<proteinExistence type="predicted"/>
<dbReference type="Gene3D" id="2.60.200.20">
    <property type="match status" value="1"/>
</dbReference>
<keyword evidence="5" id="KW-1185">Reference proteome</keyword>
<feature type="domain" description="FHA" evidence="3">
    <location>
        <begin position="228"/>
        <end position="284"/>
    </location>
</feature>
<dbReference type="Pfam" id="PF00498">
    <property type="entry name" value="FHA"/>
    <property type="match status" value="1"/>
</dbReference>
<feature type="compositionally biased region" description="Polar residues" evidence="2">
    <location>
        <begin position="128"/>
        <end position="137"/>
    </location>
</feature>
<dbReference type="EMBL" id="JAAGKO020000081">
    <property type="protein sequence ID" value="MDI5967284.1"/>
    <property type="molecule type" value="Genomic_DNA"/>
</dbReference>
<feature type="compositionally biased region" description="Low complexity" evidence="2">
    <location>
        <begin position="164"/>
        <end position="180"/>
    </location>
</feature>
<gene>
    <name evidence="4" type="ORF">POF43_031940</name>
</gene>
<keyword evidence="1" id="KW-0597">Phosphoprotein</keyword>
<organism evidence="4 5">
    <name type="scientific">Streptantibioticus silvisoli</name>
    <dbReference type="NCBI Taxonomy" id="2705255"/>
    <lineage>
        <taxon>Bacteria</taxon>
        <taxon>Bacillati</taxon>
        <taxon>Actinomycetota</taxon>
        <taxon>Actinomycetes</taxon>
        <taxon>Kitasatosporales</taxon>
        <taxon>Streptomycetaceae</taxon>
        <taxon>Streptantibioticus</taxon>
    </lineage>
</organism>
<reference evidence="4 5" key="1">
    <citation type="submission" date="2023-05" db="EMBL/GenBank/DDBJ databases">
        <title>Streptantibioticus silvisoli sp. nov., acidotolerant actinomycetes 1 from pine litter.</title>
        <authorList>
            <person name="Swiecimska M."/>
            <person name="Golinska P."/>
            <person name="Sangal V."/>
            <person name="Wachnowicz B."/>
            <person name="Goodfellow M."/>
        </authorList>
    </citation>
    <scope>NUCLEOTIDE SEQUENCE [LARGE SCALE GENOMIC DNA]</scope>
    <source>
        <strain evidence="4 5">SL54</strain>
    </source>
</reference>
<dbReference type="CDD" id="cd00060">
    <property type="entry name" value="FHA"/>
    <property type="match status" value="1"/>
</dbReference>
<accession>A0ABT6W9G0</accession>
<feature type="compositionally biased region" description="Polar residues" evidence="2">
    <location>
        <begin position="95"/>
        <end position="105"/>
    </location>
</feature>
<dbReference type="RefSeq" id="WP_271324008.1">
    <property type="nucleotide sequence ID" value="NZ_JAAGKO020000081.1"/>
</dbReference>
<comment type="caution">
    <text evidence="4">The sequence shown here is derived from an EMBL/GenBank/DDBJ whole genome shotgun (WGS) entry which is preliminary data.</text>
</comment>
<sequence>MPTCPNGHRSSGDDWCDECGLRIPPQGGPPAYPGTTAAPQSGTGSEAGSGGPEACPTCGTPREARALFCEECRHQFATPAPSFPVPAPAYPPITDRTQSGPSQMQRPAETLPPHAALSQDSGDFLLSPPTQRPSYVEQSPMPPAAPTPTQPSTPVPPAAPAPVPDRTGAAAAGPDGPTTAALGRWTAVVSADREYFTAMMARSDGEASGLYFPQYSPETRIPMTENQVTIGRRRHGTGESPGIDLARPPEDPGVSHRHAVLVRRSDGGWAVIDQDSTNGTTVNGGAETILPFHPIELSDGDRVHVGAWTTITLRME</sequence>
<dbReference type="PROSITE" id="PS50006">
    <property type="entry name" value="FHA_DOMAIN"/>
    <property type="match status" value="1"/>
</dbReference>
<evidence type="ECO:0000313" key="4">
    <source>
        <dbReference type="EMBL" id="MDI5967284.1"/>
    </source>
</evidence>
<evidence type="ECO:0000313" key="5">
    <source>
        <dbReference type="Proteomes" id="UP001156398"/>
    </source>
</evidence>
<name>A0ABT6W9G0_9ACTN</name>